<dbReference type="OrthoDB" id="2524618at2759"/>
<accession>A0A9P7B556</accession>
<dbReference type="EMBL" id="PUHQ01000056">
    <property type="protein sequence ID" value="KAG0659210.1"/>
    <property type="molecule type" value="Genomic_DNA"/>
</dbReference>
<protein>
    <recommendedName>
        <fullName evidence="4">Proteophosphoglycan ppg4</fullName>
    </recommendedName>
</protein>
<name>A0A9P7B556_RHOMI</name>
<evidence type="ECO:0000313" key="2">
    <source>
        <dbReference type="EMBL" id="KAG0659210.1"/>
    </source>
</evidence>
<comment type="caution">
    <text evidence="2">The sequence shown here is derived from an EMBL/GenBank/DDBJ whole genome shotgun (WGS) entry which is preliminary data.</text>
</comment>
<dbReference type="Proteomes" id="UP000777482">
    <property type="component" value="Unassembled WGS sequence"/>
</dbReference>
<feature type="region of interest" description="Disordered" evidence="1">
    <location>
        <begin position="70"/>
        <end position="94"/>
    </location>
</feature>
<proteinExistence type="predicted"/>
<organism evidence="2 3">
    <name type="scientific">Rhodotorula mucilaginosa</name>
    <name type="common">Yeast</name>
    <name type="synonym">Rhodotorula rubra</name>
    <dbReference type="NCBI Taxonomy" id="5537"/>
    <lineage>
        <taxon>Eukaryota</taxon>
        <taxon>Fungi</taxon>
        <taxon>Dikarya</taxon>
        <taxon>Basidiomycota</taxon>
        <taxon>Pucciniomycotina</taxon>
        <taxon>Microbotryomycetes</taxon>
        <taxon>Sporidiobolales</taxon>
        <taxon>Sporidiobolaceae</taxon>
        <taxon>Rhodotorula</taxon>
    </lineage>
</organism>
<dbReference type="AlphaFoldDB" id="A0A9P7B556"/>
<sequence length="538" mass="57318">MLGLLQRATSNLKNPVTATAWNPSDELAAGFHRFSQVHSLPISSLATFAFAATGYYAKGTILFLRRGRDPGDAAESTHHHPPAYDDDRDSKPRVEGEVHVAVEARTNSEGLYAESRLEPVQGHERCGISLTTPASSSVGRIGASLSYHITVTFPDDFDSLDTISVDATSFRVLFDPSLSPIQFSNLDISTTDASIFFEQLRAKSIQFKNQNRLDPNKSSLKNFQDLISGTIASADRIEIACENGPVSGTYRATGPIIVNNANFSIKGDFQGGALRLSTTNAEISGTFEAKRDIVIQNAHGKIEGTYKAPLGCSIKGIYMPITASFQVGQDLRLITTVFRIDATIRILAPPSPVAASSSGAAPVTRVESAATTEDELPTFADAMASSSTTLGGAVTVVAETSDAGAELVYEQVPQEVALRSLVRSTGGSVIRVKHGETYEGSFTVSLFSRVSGPAERTSVLIPVFLPPASFRIKATCPITHTASVSLPSGPTSRGTRSIRYDVEKRNHIGGVVGYEGSPHEGRSRTVIESGGGAEFVFA</sequence>
<reference evidence="2 3" key="1">
    <citation type="submission" date="2020-11" db="EMBL/GenBank/DDBJ databases">
        <title>Kefir isolates.</title>
        <authorList>
            <person name="Marcisauskas S."/>
            <person name="Kim Y."/>
            <person name="Blasche S."/>
        </authorList>
    </citation>
    <scope>NUCLEOTIDE SEQUENCE [LARGE SCALE GENOMIC DNA]</scope>
    <source>
        <strain evidence="2 3">KR</strain>
    </source>
</reference>
<keyword evidence="3" id="KW-1185">Reference proteome</keyword>
<evidence type="ECO:0000256" key="1">
    <source>
        <dbReference type="SAM" id="MobiDB-lite"/>
    </source>
</evidence>
<evidence type="ECO:0008006" key="4">
    <source>
        <dbReference type="Google" id="ProtNLM"/>
    </source>
</evidence>
<gene>
    <name evidence="2" type="ORF">C6P46_005263</name>
</gene>
<evidence type="ECO:0000313" key="3">
    <source>
        <dbReference type="Proteomes" id="UP000777482"/>
    </source>
</evidence>